<accession>A0A8F9TX00</accession>
<dbReference type="InterPro" id="IPR013425">
    <property type="entry name" value="Autotrns_rpt"/>
</dbReference>
<protein>
    <submittedName>
        <fullName evidence="2">Autotransporter-associated beta strand repeat-containing protein</fullName>
    </submittedName>
</protein>
<keyword evidence="3" id="KW-1185">Reference proteome</keyword>
<sequence>MVWDGGAGTGNWSDATNWSTNLLPPNGSAIQFDGALQTTVNTQADRNIGTLTFNAGASAFTLNNNTLTLATTSGAVLVNNSSALQTINSNLQNSGTVTYSSAAGALLFGGNIAISNSASSRTLTFLATNNITVSGVIANGSTATAAKVTKTGAGTLTLSGANTYAGATTLSAGTLRATTSAAALGAGTLSLTAGTLQLANDTGLNFGRDTTLTGNTTIQSDRLTAGAGVTHTLGALTTGSKVLTLSAGSNVASGTAGLTFGATNVTGNAGFTTGAGTLLTLGALNATVARTLTKRGDGTLLLNAASTNWVTNSALTVYGGTVKLGASNVFGTTALTKITVNANVAGTTAVFDLNNFDQSILTLTLGGTGGTSTSSSNVKTGTGTLTLGGTVTYSATGNPLGSFISGKLSLGAADRTFNIGDSTTAADDLTVSAVISGGAGVGLIKSGAGSLVLTGNNTYTGATSIAGGILSTNSLANVGVSSGLGAPTTVANGTINIGSTSTAGTLLYTGGTTSTDRVVAMAGTTGGATLRNDGPGTLTFTSDIAATGLGAKTLTLRGANTGANTIAGAIPDSTGFKTSLLKADGGTWVIAGNNTYTGTTTVNNGTLRLGSSNSLANSVVTVNSNVAGATALLDLNGFNATVTGLTLGGTGGTATSTSNVATGSGTLTLGGNVTFTATGNPLGSTISGNLALGTVTRTFSVADSLSAADDLTVSAAISGTGGLTKTGSGTLALSGANTYSGTTSVSAGTLAAGAANAFSANSALSVSPSMTVDLRGFDQTVGSLASSAGAALALGSGTLTSGGNNSSTTFAGVASGTGGLTKVGTGTLTLSGVNTYTGTTTVNGGAITLGGSNLLDPSSDLNVGSGGTFNLSSYNQTIGALSGAAGGTITTKVTSGGGTLTVGDATNSTYAGVITGSGSLIKTDTGTLTLTGSNSLSGSLTVDDGTLVLSGGGTLASMPSVVVSDGATLKLDNSGTSHSDRLSDTAAIALNGGTLNFTTNLAGTSETLGALSAGAGISTVLVAQTGAGAGILTFSGLGTIDDSATVNFTATGGTLGASASGPQIYITGLSTGFIGGWAVVGSDFAEYDAYGVRALTGYYTGSDGINVNSTAANVILASSSPLTGFTLTNAGTTKDQSLLLTDVDLVDLNTSASRALNLTSGGLLKTTDTDTVISGAGRLTAGNTAAGTLSVTVQSTGKLTIDSVIVNNAGTDGIYGNAGDGVVKVVKAGAGELILTAANTHTGGTQLDAGTLTVGNDAALGTGAITLNAGTLQTSGGARTLTNSLTLGGNVTLSGADSFSFSGPATLTGTRTLTVNTDTTLSGAIGETGGARGLTKAGTSTLTLSGAAANTYTGTTTVNAGTLLLNKSSGNAIAGNLVVGDGIGTDTVRLLASNQIADSANITVNASGVLDLNNYSDTVAALTVAGGAAITTGTGTLTLGGNVTHTGTGSTAATISGNLALGATTRTITVGDSAAADDLSISANISGSGGLTKAGAGTLVLGGTNTFTGPMTVNAGTVRTDAVNALGTGSALTVAAGATLDLNNYNQTVGSLAASGTIALGSATLTAGGDNSSTTVDGVISGSGGLTKTGTGTLSLMSANTYTGATTINSGTVHVENNTALGTAAGGTTVASGAMLELANSVNLGTEALTLGGNGVGSGGALRSLSGDNVANGAITLTSATTISTVAGTLGLGGALNTAGNALTFASTGDTAESGVISGAGSVTKTGAGDLALSGANTYSGTTTIAAGSLTVTNSNALGTTAGGTVVASGAVLNLNGGVNIGAEALTLSGTGISNSGALQSISGDNVYGGAITLGAATRIVTAADTLTLSGAIDNGGKALTIFSTGDTTISGSMSGAGSLVKTGAGDLVLSGANSYSGVTTITTGTLQAASSTALGSTAGGTTVASGATLELAGGITIGAEALTLAGTGYGSGALVNVSGNNSFGGAITLGANTTIGSADGQLTLNGSGINLGGKTLTFDGDGDFSLQTSLGAAGGFTKTGAGTLSLDSVLSTTGTVVLAGGTLDLGGLAQTIGTLQVTGNSILDFSGVSRLNLTSLSISSGVTLSIVNWSDMVDFFYATNNPGSTVLGRVEFATFSPTNTKWLSYDQQISPVPEPSTYGAVFMGLVLGWIGWRRLRAVSRSKKA</sequence>
<dbReference type="KEGG" id="ole:K0B96_01830"/>
<dbReference type="EMBL" id="CP080507">
    <property type="protein sequence ID" value="QYM79384.1"/>
    <property type="molecule type" value="Genomic_DNA"/>
</dbReference>
<evidence type="ECO:0000313" key="2">
    <source>
        <dbReference type="EMBL" id="QYM79384.1"/>
    </source>
</evidence>
<dbReference type="PANTHER" id="PTHR35037:SF3">
    <property type="entry name" value="C-TERMINAL REGION OF AIDA-LIKE PROTEIN"/>
    <property type="match status" value="1"/>
</dbReference>
<dbReference type="NCBIfam" id="TIGR02595">
    <property type="entry name" value="PEP_CTERM"/>
    <property type="match status" value="1"/>
</dbReference>
<dbReference type="NCBIfam" id="TIGR02601">
    <property type="entry name" value="autotrns_rpt"/>
    <property type="match status" value="12"/>
</dbReference>
<dbReference type="Gene3D" id="2.160.20.20">
    <property type="match status" value="2"/>
</dbReference>
<dbReference type="InterPro" id="IPR012332">
    <property type="entry name" value="Autotransporter_pectin_lyase_C"/>
</dbReference>
<dbReference type="InterPro" id="IPR013424">
    <property type="entry name" value="Ice-binding_C"/>
</dbReference>
<evidence type="ECO:0000256" key="1">
    <source>
        <dbReference type="ARBA" id="ARBA00022729"/>
    </source>
</evidence>
<dbReference type="InterPro" id="IPR011050">
    <property type="entry name" value="Pectin_lyase_fold/virulence"/>
</dbReference>
<dbReference type="Pfam" id="PF12951">
    <property type="entry name" value="PATR"/>
    <property type="match status" value="14"/>
</dbReference>
<dbReference type="RefSeq" id="WP_220163181.1">
    <property type="nucleotide sequence ID" value="NZ_CP080507.1"/>
</dbReference>
<evidence type="ECO:0000313" key="3">
    <source>
        <dbReference type="Proteomes" id="UP000825051"/>
    </source>
</evidence>
<proteinExistence type="predicted"/>
<gene>
    <name evidence="2" type="ORF">K0B96_01830</name>
</gene>
<keyword evidence="1" id="KW-0732">Signal</keyword>
<dbReference type="SUPFAM" id="SSF51126">
    <property type="entry name" value="Pectin lyase-like"/>
    <property type="match status" value="5"/>
</dbReference>
<reference evidence="2" key="1">
    <citation type="submission" date="2021-08" db="EMBL/GenBank/DDBJ databases">
        <title>Genome of a novel bacterium of the phylum Verrucomicrobia, Oleiharenicola sp. KSB-15.</title>
        <authorList>
            <person name="Chung J.-H."/>
            <person name="Ahn J.-H."/>
            <person name="Yoon Y."/>
            <person name="Kim D.-Y."/>
            <person name="An S.-H."/>
            <person name="Park I."/>
            <person name="Yeon J."/>
        </authorList>
    </citation>
    <scope>NUCLEOTIDE SEQUENCE</scope>
    <source>
        <strain evidence="2">KSB-15</strain>
    </source>
</reference>
<dbReference type="InterPro" id="IPR051551">
    <property type="entry name" value="Autotransporter_adhesion"/>
</dbReference>
<dbReference type="Proteomes" id="UP000825051">
    <property type="component" value="Chromosome"/>
</dbReference>
<dbReference type="PANTHER" id="PTHR35037">
    <property type="entry name" value="C-TERMINAL REGION OF AIDA-LIKE PROTEIN"/>
    <property type="match status" value="1"/>
</dbReference>
<name>A0A8F9TX00_9BACT</name>
<organism evidence="2 3">
    <name type="scientific">Horticoccus luteus</name>
    <dbReference type="NCBI Taxonomy" id="2862869"/>
    <lineage>
        <taxon>Bacteria</taxon>
        <taxon>Pseudomonadati</taxon>
        <taxon>Verrucomicrobiota</taxon>
        <taxon>Opitutia</taxon>
        <taxon>Opitutales</taxon>
        <taxon>Opitutaceae</taxon>
        <taxon>Horticoccus</taxon>
    </lineage>
</organism>